<keyword evidence="10" id="KW-1185">Reference proteome</keyword>
<dbReference type="PANTHER" id="PTHR30506">
    <property type="entry name" value="INNER MEMBRANE PROTEIN"/>
    <property type="match status" value="1"/>
</dbReference>
<dbReference type="EMBL" id="LN614827">
    <property type="protein sequence ID" value="CEG55806.1"/>
    <property type="molecule type" value="Genomic_DNA"/>
</dbReference>
<comment type="similarity">
    <text evidence="2">Belongs to the UPF0126 family.</text>
</comment>
<feature type="transmembrane region" description="Helical" evidence="7">
    <location>
        <begin position="75"/>
        <end position="92"/>
    </location>
</feature>
<evidence type="ECO:0000256" key="5">
    <source>
        <dbReference type="ARBA" id="ARBA00022989"/>
    </source>
</evidence>
<evidence type="ECO:0000256" key="4">
    <source>
        <dbReference type="ARBA" id="ARBA00022692"/>
    </source>
</evidence>
<organism evidence="9 10">
    <name type="scientific">Legionella fallonii LLAP-10</name>
    <dbReference type="NCBI Taxonomy" id="1212491"/>
    <lineage>
        <taxon>Bacteria</taxon>
        <taxon>Pseudomonadati</taxon>
        <taxon>Pseudomonadota</taxon>
        <taxon>Gammaproteobacteria</taxon>
        <taxon>Legionellales</taxon>
        <taxon>Legionellaceae</taxon>
        <taxon>Legionella</taxon>
    </lineage>
</organism>
<feature type="transmembrane region" description="Helical" evidence="7">
    <location>
        <begin position="38"/>
        <end position="55"/>
    </location>
</feature>
<dbReference type="HOGENOM" id="CLU_064906_2_0_6"/>
<reference evidence="10" key="1">
    <citation type="submission" date="2014-09" db="EMBL/GenBank/DDBJ databases">
        <authorList>
            <person name="Gomez-Valero L."/>
        </authorList>
    </citation>
    <scope>NUCLEOTIDE SEQUENCE [LARGE SCALE GENOMIC DNA]</scope>
    <source>
        <strain evidence="10">ATCC700992</strain>
    </source>
</reference>
<evidence type="ECO:0000259" key="8">
    <source>
        <dbReference type="Pfam" id="PF03458"/>
    </source>
</evidence>
<name>A0A098G1E3_9GAMM</name>
<keyword evidence="4 7" id="KW-0812">Transmembrane</keyword>
<dbReference type="GO" id="GO:0005886">
    <property type="term" value="C:plasma membrane"/>
    <property type="evidence" value="ECO:0007669"/>
    <property type="project" value="UniProtKB-SubCell"/>
</dbReference>
<feature type="domain" description="Glycine transporter" evidence="8">
    <location>
        <begin position="16"/>
        <end position="88"/>
    </location>
</feature>
<evidence type="ECO:0000313" key="10">
    <source>
        <dbReference type="Proteomes" id="UP000032430"/>
    </source>
</evidence>
<proteinExistence type="inferred from homology"/>
<gene>
    <name evidence="9" type="ORF">LFA_0335</name>
</gene>
<dbReference type="InterPro" id="IPR005115">
    <property type="entry name" value="Gly_transporter"/>
</dbReference>
<evidence type="ECO:0000313" key="9">
    <source>
        <dbReference type="EMBL" id="CEG55806.1"/>
    </source>
</evidence>
<protein>
    <recommendedName>
        <fullName evidence="8">Glycine transporter domain-containing protein</fullName>
    </recommendedName>
</protein>
<keyword evidence="3" id="KW-1003">Cell membrane</keyword>
<dbReference type="KEGG" id="lfa:LFA_0335"/>
<feature type="transmembrane region" description="Helical" evidence="7">
    <location>
        <begin position="124"/>
        <end position="145"/>
    </location>
</feature>
<keyword evidence="6 7" id="KW-0472">Membrane</keyword>
<feature type="domain" description="Glycine transporter" evidence="8">
    <location>
        <begin position="100"/>
        <end position="172"/>
    </location>
</feature>
<evidence type="ECO:0000256" key="6">
    <source>
        <dbReference type="ARBA" id="ARBA00023136"/>
    </source>
</evidence>
<keyword evidence="5 7" id="KW-1133">Transmembrane helix</keyword>
<feature type="transmembrane region" description="Helical" evidence="7">
    <location>
        <begin position="157"/>
        <end position="177"/>
    </location>
</feature>
<accession>A0A098G1E3</accession>
<evidence type="ECO:0000256" key="1">
    <source>
        <dbReference type="ARBA" id="ARBA00004651"/>
    </source>
</evidence>
<dbReference type="Proteomes" id="UP000032430">
    <property type="component" value="Chromosome I"/>
</dbReference>
<sequence length="219" mass="24148">MFFLTAMNLMLLHSLFIMGICVEAITGALAAGRKKMDFFGVMLIACITALGGGAVRDVLFDTYPLTWVAHPEYLLYTSLCAFLTIFIAHSLVRIMKIFLILDALGLSTFVIIGTQKVLSHGMSASVAIISGMITGICGGMLRDILCNDIPLVLRKELYAVIALAGALLFIILTFFNVPKNINVIITLISIFTARLFAIFFHIEIPIFDYSESIKKRKTK</sequence>
<dbReference type="Pfam" id="PF03458">
    <property type="entry name" value="Gly_transporter"/>
    <property type="match status" value="2"/>
</dbReference>
<comment type="subcellular location">
    <subcellularLocation>
        <location evidence="1">Cell membrane</location>
        <topology evidence="1">Multi-pass membrane protein</topology>
    </subcellularLocation>
</comment>
<feature type="transmembrane region" description="Helical" evidence="7">
    <location>
        <begin position="183"/>
        <end position="207"/>
    </location>
</feature>
<dbReference type="STRING" id="1212491.LFA_0335"/>
<dbReference type="PANTHER" id="PTHR30506:SF3">
    <property type="entry name" value="UPF0126 INNER MEMBRANE PROTEIN YADS-RELATED"/>
    <property type="match status" value="1"/>
</dbReference>
<evidence type="ECO:0000256" key="3">
    <source>
        <dbReference type="ARBA" id="ARBA00022475"/>
    </source>
</evidence>
<evidence type="ECO:0000256" key="2">
    <source>
        <dbReference type="ARBA" id="ARBA00008193"/>
    </source>
</evidence>
<feature type="transmembrane region" description="Helical" evidence="7">
    <location>
        <begin position="12"/>
        <end position="31"/>
    </location>
</feature>
<dbReference type="AlphaFoldDB" id="A0A098G1E3"/>
<feature type="transmembrane region" description="Helical" evidence="7">
    <location>
        <begin position="99"/>
        <end position="118"/>
    </location>
</feature>
<evidence type="ECO:0000256" key="7">
    <source>
        <dbReference type="SAM" id="Phobius"/>
    </source>
</evidence>